<evidence type="ECO:0000256" key="2">
    <source>
        <dbReference type="ARBA" id="ARBA00022490"/>
    </source>
</evidence>
<dbReference type="HAMAP" id="MF_00125">
    <property type="entry name" value="HisZ"/>
    <property type="match status" value="1"/>
</dbReference>
<name>A0A382E5H5_9ZZZZ</name>
<feature type="non-terminal residue" evidence="4">
    <location>
        <position position="319"/>
    </location>
</feature>
<organism evidence="4">
    <name type="scientific">marine metagenome</name>
    <dbReference type="NCBI Taxonomy" id="408172"/>
    <lineage>
        <taxon>unclassified sequences</taxon>
        <taxon>metagenomes</taxon>
        <taxon>ecological metagenomes</taxon>
    </lineage>
</organism>
<protein>
    <recommendedName>
        <fullName evidence="3">Class II Histidinyl-tRNA synthetase (HisRS)-like catalytic core domain-containing protein</fullName>
    </recommendedName>
</protein>
<proteinExistence type="inferred from homology"/>
<dbReference type="PIRSF" id="PIRSF001549">
    <property type="entry name" value="His-tRNA_synth"/>
    <property type="match status" value="1"/>
</dbReference>
<dbReference type="EMBL" id="UINC01042855">
    <property type="protein sequence ID" value="SVB46046.1"/>
    <property type="molecule type" value="Genomic_DNA"/>
</dbReference>
<evidence type="ECO:0000313" key="4">
    <source>
        <dbReference type="EMBL" id="SVB46046.1"/>
    </source>
</evidence>
<dbReference type="Pfam" id="PF13393">
    <property type="entry name" value="tRNA-synt_His"/>
    <property type="match status" value="1"/>
</dbReference>
<reference evidence="4" key="1">
    <citation type="submission" date="2018-05" db="EMBL/GenBank/DDBJ databases">
        <authorList>
            <person name="Lanie J.A."/>
            <person name="Ng W.-L."/>
            <person name="Kazmierczak K.M."/>
            <person name="Andrzejewski T.M."/>
            <person name="Davidsen T.M."/>
            <person name="Wayne K.J."/>
            <person name="Tettelin H."/>
            <person name="Glass J.I."/>
            <person name="Rusch D."/>
            <person name="Podicherti R."/>
            <person name="Tsui H.-C.T."/>
            <person name="Winkler M.E."/>
        </authorList>
    </citation>
    <scope>NUCLEOTIDE SEQUENCE</scope>
</reference>
<dbReference type="GO" id="GO:0000105">
    <property type="term" value="P:L-histidine biosynthetic process"/>
    <property type="evidence" value="ECO:0007669"/>
    <property type="project" value="InterPro"/>
</dbReference>
<evidence type="ECO:0000259" key="3">
    <source>
        <dbReference type="Pfam" id="PF13393"/>
    </source>
</evidence>
<sequence length="319" mass="35553">MSNWQLPEGIEELAGSQAAVFESVRRNLIDTYNSWGYELVVPPMLEYIESLVLNSDSIDQKTFKFLDSSDGQMVGVHADITPQIARIDSKNSKPKDVSRYCYVNTILQTKADDFYASRSPIQAGAELYGYEGIEADVEIIRLMIESLAILKIDDLTLSLGNTSIFNSLCESAELSSVDATILREIFRRKSLPDLAVFLDSREIKNAAKFSSLISLSGDESILVKALELFSDMETITNSVNDLIELNNTFKDSNINLMFDLGEVKAYEYHDGVVFAAYHADFPKALAQGGRYNSLSQNFGSSRAATGFSFDLKYLIQQQD</sequence>
<dbReference type="InterPro" id="IPR004516">
    <property type="entry name" value="HisRS/HisZ"/>
</dbReference>
<accession>A0A382E5H5</accession>
<keyword evidence="2" id="KW-0963">Cytoplasm</keyword>
<dbReference type="AlphaFoldDB" id="A0A382E5H5"/>
<dbReference type="GO" id="GO:0004821">
    <property type="term" value="F:histidine-tRNA ligase activity"/>
    <property type="evidence" value="ECO:0007669"/>
    <property type="project" value="TreeGrafter"/>
</dbReference>
<dbReference type="GO" id="GO:0005737">
    <property type="term" value="C:cytoplasm"/>
    <property type="evidence" value="ECO:0007669"/>
    <property type="project" value="UniProtKB-SubCell"/>
</dbReference>
<dbReference type="Gene3D" id="3.30.930.10">
    <property type="entry name" value="Bira Bifunctional Protein, Domain 2"/>
    <property type="match status" value="1"/>
</dbReference>
<dbReference type="PANTHER" id="PTHR43707:SF1">
    <property type="entry name" value="HISTIDINE--TRNA LIGASE, MITOCHONDRIAL-RELATED"/>
    <property type="match status" value="1"/>
</dbReference>
<comment type="subcellular location">
    <subcellularLocation>
        <location evidence="1">Cytoplasm</location>
    </subcellularLocation>
</comment>
<dbReference type="GO" id="GO:0006427">
    <property type="term" value="P:histidyl-tRNA aminoacylation"/>
    <property type="evidence" value="ECO:0007669"/>
    <property type="project" value="TreeGrafter"/>
</dbReference>
<dbReference type="NCBIfam" id="NF009086">
    <property type="entry name" value="PRK12421.1"/>
    <property type="match status" value="1"/>
</dbReference>
<dbReference type="PANTHER" id="PTHR43707">
    <property type="entry name" value="HISTIDYL-TRNA SYNTHETASE"/>
    <property type="match status" value="1"/>
</dbReference>
<dbReference type="InterPro" id="IPR004517">
    <property type="entry name" value="HisZ"/>
</dbReference>
<evidence type="ECO:0000256" key="1">
    <source>
        <dbReference type="ARBA" id="ARBA00004496"/>
    </source>
</evidence>
<dbReference type="InterPro" id="IPR045864">
    <property type="entry name" value="aa-tRNA-synth_II/BPL/LPL"/>
</dbReference>
<feature type="domain" description="Class II Histidinyl-tRNA synthetase (HisRS)-like catalytic core" evidence="3">
    <location>
        <begin position="9"/>
        <end position="313"/>
    </location>
</feature>
<dbReference type="InterPro" id="IPR041715">
    <property type="entry name" value="HisRS-like_core"/>
</dbReference>
<dbReference type="SUPFAM" id="SSF55681">
    <property type="entry name" value="Class II aaRS and biotin synthetases"/>
    <property type="match status" value="1"/>
</dbReference>
<gene>
    <name evidence="4" type="ORF">METZ01_LOCUS198900</name>
</gene>